<accession>A0A382B267</accession>
<gene>
    <name evidence="12" type="ORF">METZ01_LOCUS160171</name>
</gene>
<evidence type="ECO:0000256" key="3">
    <source>
        <dbReference type="ARBA" id="ARBA00022722"/>
    </source>
</evidence>
<dbReference type="HAMAP" id="MF_00034">
    <property type="entry name" value="RuvC"/>
    <property type="match status" value="1"/>
</dbReference>
<dbReference type="GO" id="GO:0003677">
    <property type="term" value="F:DNA binding"/>
    <property type="evidence" value="ECO:0007669"/>
    <property type="project" value="UniProtKB-KW"/>
</dbReference>
<evidence type="ECO:0000313" key="12">
    <source>
        <dbReference type="EMBL" id="SVB07317.1"/>
    </source>
</evidence>
<keyword evidence="5" id="KW-0255">Endonuclease</keyword>
<dbReference type="PANTHER" id="PTHR30194:SF3">
    <property type="entry name" value="CROSSOVER JUNCTION ENDODEOXYRIBONUCLEASE RUVC"/>
    <property type="match status" value="1"/>
</dbReference>
<dbReference type="GO" id="GO:0004520">
    <property type="term" value="F:DNA endonuclease activity"/>
    <property type="evidence" value="ECO:0007669"/>
    <property type="project" value="InterPro"/>
</dbReference>
<keyword evidence="9" id="KW-0238">DNA-binding</keyword>
<dbReference type="SUPFAM" id="SSF53098">
    <property type="entry name" value="Ribonuclease H-like"/>
    <property type="match status" value="1"/>
</dbReference>
<organism evidence="12">
    <name type="scientific">marine metagenome</name>
    <dbReference type="NCBI Taxonomy" id="408172"/>
    <lineage>
        <taxon>unclassified sequences</taxon>
        <taxon>metagenomes</taxon>
        <taxon>ecological metagenomes</taxon>
    </lineage>
</organism>
<dbReference type="PANTHER" id="PTHR30194">
    <property type="entry name" value="CROSSOVER JUNCTION ENDODEOXYRIBONUCLEASE RUVC"/>
    <property type="match status" value="1"/>
</dbReference>
<evidence type="ECO:0000256" key="5">
    <source>
        <dbReference type="ARBA" id="ARBA00022759"/>
    </source>
</evidence>
<keyword evidence="11" id="KW-0234">DNA repair</keyword>
<evidence type="ECO:0000256" key="4">
    <source>
        <dbReference type="ARBA" id="ARBA00022723"/>
    </source>
</evidence>
<dbReference type="GO" id="GO:0016787">
    <property type="term" value="F:hydrolase activity"/>
    <property type="evidence" value="ECO:0007669"/>
    <property type="project" value="UniProtKB-KW"/>
</dbReference>
<dbReference type="FunFam" id="3.30.420.10:FF:000002">
    <property type="entry name" value="Crossover junction endodeoxyribonuclease RuvC"/>
    <property type="match status" value="1"/>
</dbReference>
<dbReference type="Gene3D" id="3.30.420.10">
    <property type="entry name" value="Ribonuclease H-like superfamily/Ribonuclease H"/>
    <property type="match status" value="1"/>
</dbReference>
<evidence type="ECO:0000256" key="8">
    <source>
        <dbReference type="ARBA" id="ARBA00022842"/>
    </source>
</evidence>
<dbReference type="EMBL" id="UINC01027673">
    <property type="protein sequence ID" value="SVB07317.1"/>
    <property type="molecule type" value="Genomic_DNA"/>
</dbReference>
<dbReference type="InterPro" id="IPR036397">
    <property type="entry name" value="RNaseH_sf"/>
</dbReference>
<protein>
    <submittedName>
        <fullName evidence="12">Uncharacterized protein</fullName>
    </submittedName>
</protein>
<dbReference type="GO" id="GO:0006310">
    <property type="term" value="P:DNA recombination"/>
    <property type="evidence" value="ECO:0007669"/>
    <property type="project" value="UniProtKB-KW"/>
</dbReference>
<keyword evidence="8" id="KW-0460">Magnesium</keyword>
<reference evidence="12" key="1">
    <citation type="submission" date="2018-05" db="EMBL/GenBank/DDBJ databases">
        <authorList>
            <person name="Lanie J.A."/>
            <person name="Ng W.-L."/>
            <person name="Kazmierczak K.M."/>
            <person name="Andrzejewski T.M."/>
            <person name="Davidsen T.M."/>
            <person name="Wayne K.J."/>
            <person name="Tettelin H."/>
            <person name="Glass J.I."/>
            <person name="Rusch D."/>
            <person name="Podicherti R."/>
            <person name="Tsui H.-C.T."/>
            <person name="Winkler M.E."/>
        </authorList>
    </citation>
    <scope>NUCLEOTIDE SEQUENCE</scope>
</reference>
<keyword evidence="10" id="KW-0233">DNA recombination</keyword>
<dbReference type="AlphaFoldDB" id="A0A382B267"/>
<keyword evidence="4" id="KW-0479">Metal-binding</keyword>
<dbReference type="Pfam" id="PF02075">
    <property type="entry name" value="RuvC"/>
    <property type="match status" value="1"/>
</dbReference>
<name>A0A382B267_9ZZZZ</name>
<keyword evidence="3" id="KW-0540">Nuclease</keyword>
<dbReference type="PRINTS" id="PR00696">
    <property type="entry name" value="RSOLVASERUVC"/>
</dbReference>
<sequence>MLVLGIDPGTLRMGYGLLSADPQPKAEDYGVISLPSKMPLEQRLYQLHTHILNMISVFHPEVIAVEKPFVGRGERSFPGPALAVGQAQAVVLIGAASQGIPIFSYSPAEVKSSVSDFGAASKEQMQQVVAATLGLKETPESDAADALSVGLCHLIQRQSATALRQEITPGFER</sequence>
<dbReference type="InterPro" id="IPR012337">
    <property type="entry name" value="RNaseH-like_sf"/>
</dbReference>
<keyword evidence="7" id="KW-0378">Hydrolase</keyword>
<keyword evidence="6" id="KW-0227">DNA damage</keyword>
<evidence type="ECO:0000256" key="1">
    <source>
        <dbReference type="ARBA" id="ARBA00009518"/>
    </source>
</evidence>
<evidence type="ECO:0000256" key="6">
    <source>
        <dbReference type="ARBA" id="ARBA00022763"/>
    </source>
</evidence>
<evidence type="ECO:0000256" key="10">
    <source>
        <dbReference type="ARBA" id="ARBA00023172"/>
    </source>
</evidence>
<evidence type="ECO:0000256" key="9">
    <source>
        <dbReference type="ARBA" id="ARBA00023125"/>
    </source>
</evidence>
<keyword evidence="2" id="KW-0963">Cytoplasm</keyword>
<evidence type="ECO:0000256" key="7">
    <source>
        <dbReference type="ARBA" id="ARBA00022801"/>
    </source>
</evidence>
<dbReference type="InterPro" id="IPR002176">
    <property type="entry name" value="X-over_junc_endoDNase_RuvC"/>
</dbReference>
<dbReference type="GO" id="GO:0006281">
    <property type="term" value="P:DNA repair"/>
    <property type="evidence" value="ECO:0007669"/>
    <property type="project" value="UniProtKB-KW"/>
</dbReference>
<proteinExistence type="inferred from homology"/>
<comment type="similarity">
    <text evidence="1">Belongs to the RuvC family.</text>
</comment>
<evidence type="ECO:0000256" key="2">
    <source>
        <dbReference type="ARBA" id="ARBA00022490"/>
    </source>
</evidence>
<dbReference type="CDD" id="cd16962">
    <property type="entry name" value="RuvC"/>
    <property type="match status" value="1"/>
</dbReference>
<evidence type="ECO:0000256" key="11">
    <source>
        <dbReference type="ARBA" id="ARBA00023204"/>
    </source>
</evidence>
<dbReference type="GO" id="GO:0046872">
    <property type="term" value="F:metal ion binding"/>
    <property type="evidence" value="ECO:0007669"/>
    <property type="project" value="UniProtKB-KW"/>
</dbReference>